<feature type="transmembrane region" description="Helical" evidence="1">
    <location>
        <begin position="123"/>
        <end position="144"/>
    </location>
</feature>
<feature type="transmembrane region" description="Helical" evidence="1">
    <location>
        <begin position="243"/>
        <end position="263"/>
    </location>
</feature>
<name>A0ABP3Y0B4_9FLAO</name>
<feature type="transmembrane region" description="Helical" evidence="1">
    <location>
        <begin position="218"/>
        <end position="236"/>
    </location>
</feature>
<feature type="transmembrane region" description="Helical" evidence="1">
    <location>
        <begin position="94"/>
        <end position="111"/>
    </location>
</feature>
<dbReference type="RefSeq" id="WP_343768811.1">
    <property type="nucleotide sequence ID" value="NZ_BAAAFG010000016.1"/>
</dbReference>
<keyword evidence="1" id="KW-1133">Transmembrane helix</keyword>
<accession>A0ABP3Y0B4</accession>
<evidence type="ECO:0000313" key="2">
    <source>
        <dbReference type="EMBL" id="GAA0873564.1"/>
    </source>
</evidence>
<gene>
    <name evidence="2" type="ORF">GCM10009117_27110</name>
</gene>
<evidence type="ECO:0000256" key="1">
    <source>
        <dbReference type="SAM" id="Phobius"/>
    </source>
</evidence>
<reference evidence="3" key="1">
    <citation type="journal article" date="2019" name="Int. J. Syst. Evol. Microbiol.">
        <title>The Global Catalogue of Microorganisms (GCM) 10K type strain sequencing project: providing services to taxonomists for standard genome sequencing and annotation.</title>
        <authorList>
            <consortium name="The Broad Institute Genomics Platform"/>
            <consortium name="The Broad Institute Genome Sequencing Center for Infectious Disease"/>
            <person name="Wu L."/>
            <person name="Ma J."/>
        </authorList>
    </citation>
    <scope>NUCLEOTIDE SEQUENCE [LARGE SCALE GENOMIC DNA]</scope>
    <source>
        <strain evidence="3">JCM 16082</strain>
    </source>
</reference>
<proteinExistence type="predicted"/>
<dbReference type="EMBL" id="BAAAFG010000016">
    <property type="protein sequence ID" value="GAA0873564.1"/>
    <property type="molecule type" value="Genomic_DNA"/>
</dbReference>
<organism evidence="2 3">
    <name type="scientific">Gangjinia marincola</name>
    <dbReference type="NCBI Taxonomy" id="578463"/>
    <lineage>
        <taxon>Bacteria</taxon>
        <taxon>Pseudomonadati</taxon>
        <taxon>Bacteroidota</taxon>
        <taxon>Flavobacteriia</taxon>
        <taxon>Flavobacteriales</taxon>
        <taxon>Flavobacteriaceae</taxon>
        <taxon>Gangjinia</taxon>
    </lineage>
</organism>
<keyword evidence="3" id="KW-1185">Reference proteome</keyword>
<feature type="transmembrane region" description="Helical" evidence="1">
    <location>
        <begin position="65"/>
        <end position="88"/>
    </location>
</feature>
<keyword evidence="1" id="KW-0472">Membrane</keyword>
<evidence type="ECO:0000313" key="3">
    <source>
        <dbReference type="Proteomes" id="UP001500507"/>
    </source>
</evidence>
<keyword evidence="1" id="KW-0812">Transmembrane</keyword>
<feature type="transmembrane region" description="Helical" evidence="1">
    <location>
        <begin position="12"/>
        <end position="29"/>
    </location>
</feature>
<comment type="caution">
    <text evidence="2">The sequence shown here is derived from an EMBL/GenBank/DDBJ whole genome shotgun (WGS) entry which is preliminary data.</text>
</comment>
<protein>
    <recommendedName>
        <fullName evidence="4">Prenyltransferase</fullName>
    </recommendedName>
</protein>
<evidence type="ECO:0008006" key="4">
    <source>
        <dbReference type="Google" id="ProtNLM"/>
    </source>
</evidence>
<sequence>MFNIYVDGSIHVALAVVSLIAVSHFSLRFVVADAYYFFVFFATILGYNFVKYWSRWKKAIYPHKLFKDTFFLVSLFSFVGAMLFGIYLGSKTQIFMAVLCGVLIAYTLPLPRQKKSLRTFTGIKVIVVALVWTVVTVILPIINANFPLSERVWLEASQRFLYVFAITLPFEIRDMHEDRSVLGSIPLLIGVKQTKAVGSFLIIIFVVMEFIGNSSLKTVWITGVIGLMGLVSVLRIKEKHSRYITSFWIEGIPICWFVTLWLAQG</sequence>
<feature type="transmembrane region" description="Helical" evidence="1">
    <location>
        <begin position="35"/>
        <end position="53"/>
    </location>
</feature>
<dbReference type="Proteomes" id="UP001500507">
    <property type="component" value="Unassembled WGS sequence"/>
</dbReference>